<reference evidence="4 5" key="1">
    <citation type="submission" date="2017-02" db="EMBL/GenBank/DDBJ databases">
        <authorList>
            <person name="Peterson S.W."/>
        </authorList>
    </citation>
    <scope>NUCLEOTIDE SEQUENCE [LARGE SCALE GENOMIC DNA]</scope>
    <source>
        <strain evidence="4 5">ATCC 35992</strain>
    </source>
</reference>
<keyword evidence="4" id="KW-0689">Ribosomal protein</keyword>
<evidence type="ECO:0000256" key="1">
    <source>
        <dbReference type="ARBA" id="ARBA00022679"/>
    </source>
</evidence>
<dbReference type="GO" id="GO:0005840">
    <property type="term" value="C:ribosome"/>
    <property type="evidence" value="ECO:0007669"/>
    <property type="project" value="UniProtKB-KW"/>
</dbReference>
<keyword evidence="1" id="KW-0808">Transferase</keyword>
<dbReference type="RefSeq" id="WP_078765225.1">
    <property type="nucleotide sequence ID" value="NZ_FUXZ01000003.1"/>
</dbReference>
<dbReference type="InterPro" id="IPR050680">
    <property type="entry name" value="YpeA/RimI_acetyltransf"/>
</dbReference>
<dbReference type="PANTHER" id="PTHR43420">
    <property type="entry name" value="ACETYLTRANSFERASE"/>
    <property type="match status" value="1"/>
</dbReference>
<dbReference type="PROSITE" id="PS51186">
    <property type="entry name" value="GNAT"/>
    <property type="match status" value="1"/>
</dbReference>
<keyword evidence="5" id="KW-1185">Reference proteome</keyword>
<dbReference type="Pfam" id="PF00583">
    <property type="entry name" value="Acetyltransf_1"/>
    <property type="match status" value="1"/>
</dbReference>
<dbReference type="InterPro" id="IPR000182">
    <property type="entry name" value="GNAT_dom"/>
</dbReference>
<organism evidence="4 5">
    <name type="scientific">Eubacterium uniforme</name>
    <dbReference type="NCBI Taxonomy" id="39495"/>
    <lineage>
        <taxon>Bacteria</taxon>
        <taxon>Bacillati</taxon>
        <taxon>Bacillota</taxon>
        <taxon>Clostridia</taxon>
        <taxon>Eubacteriales</taxon>
        <taxon>Eubacteriaceae</taxon>
        <taxon>Eubacterium</taxon>
    </lineage>
</organism>
<evidence type="ECO:0000256" key="2">
    <source>
        <dbReference type="ARBA" id="ARBA00023315"/>
    </source>
</evidence>
<keyword evidence="2" id="KW-0012">Acyltransferase</keyword>
<evidence type="ECO:0000259" key="3">
    <source>
        <dbReference type="PROSITE" id="PS51186"/>
    </source>
</evidence>
<gene>
    <name evidence="4" type="ORF">SAMN02745111_00331</name>
</gene>
<dbReference type="STRING" id="39495.SAMN02745111_00331"/>
<dbReference type="InterPro" id="IPR016181">
    <property type="entry name" value="Acyl_CoA_acyltransferase"/>
</dbReference>
<dbReference type="Gene3D" id="3.40.630.30">
    <property type="match status" value="1"/>
</dbReference>
<sequence>MNLKIRKAEKSDFNRINELFIEMLQTIYNTDDVNGYEEGCLDRFFDGGEEWISLAVDENEIVAFLSIEVHHEDREYIYLDDFSVTKTYRNKGIGTMLINNAEEFAKKININSICLHVEKSNDAAFRFYERLGYRIFDNQGERYLMVKDL</sequence>
<accession>A0A1T4V7N9</accession>
<dbReference type="GO" id="GO:0016747">
    <property type="term" value="F:acyltransferase activity, transferring groups other than amino-acyl groups"/>
    <property type="evidence" value="ECO:0007669"/>
    <property type="project" value="InterPro"/>
</dbReference>
<dbReference type="Proteomes" id="UP000190814">
    <property type="component" value="Unassembled WGS sequence"/>
</dbReference>
<dbReference type="PIRSF" id="PIRSF037663">
    <property type="entry name" value="Acetyltransf_GNAT_prd"/>
    <property type="match status" value="1"/>
</dbReference>
<dbReference type="OrthoDB" id="9803772at2"/>
<name>A0A1T4V7N9_9FIRM</name>
<keyword evidence="4" id="KW-0687">Ribonucleoprotein</keyword>
<dbReference type="CDD" id="cd04301">
    <property type="entry name" value="NAT_SF"/>
    <property type="match status" value="1"/>
</dbReference>
<dbReference type="AlphaFoldDB" id="A0A1T4V7N9"/>
<dbReference type="InterPro" id="IPR017255">
    <property type="entry name" value="AcTrfase_GNAT_prd"/>
</dbReference>
<protein>
    <submittedName>
        <fullName evidence="4">Ribosomal protein S18 acetylase RimI</fullName>
    </submittedName>
</protein>
<dbReference type="EMBL" id="FUXZ01000003">
    <property type="protein sequence ID" value="SKA60995.1"/>
    <property type="molecule type" value="Genomic_DNA"/>
</dbReference>
<evidence type="ECO:0000313" key="4">
    <source>
        <dbReference type="EMBL" id="SKA60995.1"/>
    </source>
</evidence>
<proteinExistence type="predicted"/>
<feature type="domain" description="N-acetyltransferase" evidence="3">
    <location>
        <begin position="3"/>
        <end position="149"/>
    </location>
</feature>
<evidence type="ECO:0000313" key="5">
    <source>
        <dbReference type="Proteomes" id="UP000190814"/>
    </source>
</evidence>
<dbReference type="SUPFAM" id="SSF55729">
    <property type="entry name" value="Acyl-CoA N-acyltransferases (Nat)"/>
    <property type="match status" value="1"/>
</dbReference>